<feature type="domain" description="FMN hydroxy acid dehydrogenase" evidence="8">
    <location>
        <begin position="35"/>
        <end position="342"/>
    </location>
</feature>
<gene>
    <name evidence="9" type="ORF">H9874_03155</name>
</gene>
<name>A0A9D1R088_9BACT</name>
<evidence type="ECO:0000256" key="6">
    <source>
        <dbReference type="PIRSR" id="PIRSR000138-1"/>
    </source>
</evidence>
<feature type="active site" description="Proton acceptor" evidence="6">
    <location>
        <position position="237"/>
    </location>
</feature>
<evidence type="ECO:0000256" key="4">
    <source>
        <dbReference type="ARBA" id="ARBA00023002"/>
    </source>
</evidence>
<dbReference type="SUPFAM" id="SSF51395">
    <property type="entry name" value="FMN-linked oxidoreductases"/>
    <property type="match status" value="1"/>
</dbReference>
<evidence type="ECO:0000313" key="10">
    <source>
        <dbReference type="Proteomes" id="UP000824264"/>
    </source>
</evidence>
<dbReference type="Pfam" id="PF01070">
    <property type="entry name" value="FMN_dh"/>
    <property type="match status" value="2"/>
</dbReference>
<comment type="cofactor">
    <cofactor evidence="1">
        <name>FMN</name>
        <dbReference type="ChEBI" id="CHEBI:58210"/>
    </cofactor>
</comment>
<dbReference type="InterPro" id="IPR037396">
    <property type="entry name" value="FMN_HAD"/>
</dbReference>
<evidence type="ECO:0000256" key="1">
    <source>
        <dbReference type="ARBA" id="ARBA00001917"/>
    </source>
</evidence>
<comment type="similarity">
    <text evidence="5">Belongs to the FMN-dependent alpha-hydroxy acid dehydrogenase family.</text>
</comment>
<reference evidence="9" key="1">
    <citation type="journal article" date="2021" name="PeerJ">
        <title>Extensive microbial diversity within the chicken gut microbiome revealed by metagenomics and culture.</title>
        <authorList>
            <person name="Gilroy R."/>
            <person name="Ravi A."/>
            <person name="Getino M."/>
            <person name="Pursley I."/>
            <person name="Horton D.L."/>
            <person name="Alikhan N.F."/>
            <person name="Baker D."/>
            <person name="Gharbi K."/>
            <person name="Hall N."/>
            <person name="Watson M."/>
            <person name="Adriaenssens E.M."/>
            <person name="Foster-Nyarko E."/>
            <person name="Jarju S."/>
            <person name="Secka A."/>
            <person name="Antonio M."/>
            <person name="Oren A."/>
            <person name="Chaudhuri R.R."/>
            <person name="La Ragione R."/>
            <person name="Hildebrand F."/>
            <person name="Pallen M.J."/>
        </authorList>
    </citation>
    <scope>NUCLEOTIDE SEQUENCE</scope>
    <source>
        <strain evidence="9">ChiSxjej5B17-1746</strain>
    </source>
</reference>
<dbReference type="GO" id="GO:0010181">
    <property type="term" value="F:FMN binding"/>
    <property type="evidence" value="ECO:0007669"/>
    <property type="project" value="InterPro"/>
</dbReference>
<evidence type="ECO:0000259" key="8">
    <source>
        <dbReference type="PROSITE" id="PS51349"/>
    </source>
</evidence>
<evidence type="ECO:0000256" key="2">
    <source>
        <dbReference type="ARBA" id="ARBA00022630"/>
    </source>
</evidence>
<feature type="binding site" evidence="7">
    <location>
        <position position="235"/>
    </location>
    <ligand>
        <name>FMN</name>
        <dbReference type="ChEBI" id="CHEBI:58210"/>
    </ligand>
</feature>
<evidence type="ECO:0000313" key="9">
    <source>
        <dbReference type="EMBL" id="HIW78128.1"/>
    </source>
</evidence>
<dbReference type="CDD" id="cd02809">
    <property type="entry name" value="alpha_hydroxyacid_oxid_FMN"/>
    <property type="match status" value="1"/>
</dbReference>
<evidence type="ECO:0000256" key="7">
    <source>
        <dbReference type="PIRSR" id="PIRSR000138-2"/>
    </source>
</evidence>
<keyword evidence="2 7" id="KW-0285">Flavoprotein</keyword>
<dbReference type="InterPro" id="IPR000262">
    <property type="entry name" value="FMN-dep_DH"/>
</dbReference>
<dbReference type="PANTHER" id="PTHR10578:SF107">
    <property type="entry name" value="2-HYDROXYACID OXIDASE 1"/>
    <property type="match status" value="1"/>
</dbReference>
<evidence type="ECO:0000256" key="5">
    <source>
        <dbReference type="ARBA" id="ARBA00024042"/>
    </source>
</evidence>
<dbReference type="PIRSF" id="PIRSF000138">
    <property type="entry name" value="Al-hdrx_acd_dh"/>
    <property type="match status" value="1"/>
</dbReference>
<proteinExistence type="inferred from homology"/>
<dbReference type="PANTHER" id="PTHR10578">
    <property type="entry name" value="S -2-HYDROXY-ACID OXIDASE-RELATED"/>
    <property type="match status" value="1"/>
</dbReference>
<dbReference type="InterPro" id="IPR013785">
    <property type="entry name" value="Aldolase_TIM"/>
</dbReference>
<organism evidence="9 10">
    <name type="scientific">Candidatus Bilophila faecipullorum</name>
    <dbReference type="NCBI Taxonomy" id="2838482"/>
    <lineage>
        <taxon>Bacteria</taxon>
        <taxon>Pseudomonadati</taxon>
        <taxon>Thermodesulfobacteriota</taxon>
        <taxon>Desulfovibrionia</taxon>
        <taxon>Desulfovibrionales</taxon>
        <taxon>Desulfovibrionaceae</taxon>
        <taxon>Bilophila</taxon>
    </lineage>
</organism>
<dbReference type="EMBL" id="DXGI01000111">
    <property type="protein sequence ID" value="HIW78128.1"/>
    <property type="molecule type" value="Genomic_DNA"/>
</dbReference>
<dbReference type="GO" id="GO:0016491">
    <property type="term" value="F:oxidoreductase activity"/>
    <property type="evidence" value="ECO:0007669"/>
    <property type="project" value="UniProtKB-KW"/>
</dbReference>
<keyword evidence="4" id="KW-0560">Oxidoreductase</keyword>
<feature type="binding site" evidence="7">
    <location>
        <position position="213"/>
    </location>
    <ligand>
        <name>FMN</name>
        <dbReference type="ChEBI" id="CHEBI:58210"/>
    </ligand>
</feature>
<dbReference type="AlphaFoldDB" id="A0A9D1R088"/>
<evidence type="ECO:0000256" key="3">
    <source>
        <dbReference type="ARBA" id="ARBA00022643"/>
    </source>
</evidence>
<dbReference type="Proteomes" id="UP000824264">
    <property type="component" value="Unassembled WGS sequence"/>
</dbReference>
<keyword evidence="3 7" id="KW-0288">FMN</keyword>
<dbReference type="Gene3D" id="3.20.20.70">
    <property type="entry name" value="Aldolase class I"/>
    <property type="match status" value="1"/>
</dbReference>
<comment type="caution">
    <text evidence="9">The sequence shown here is derived from an EMBL/GenBank/DDBJ whole genome shotgun (WGS) entry which is preliminary data.</text>
</comment>
<sequence length="342" mass="35543">MQELRARARERMKGYCRVCPVCDGRACAGETPGMGGIGSGASFRNNIQALADVQWNMRLIHEVKRPDTETSILGMTLRLPVLAAPVAGTAFNMGGFLDEATYAAAVVSGCRKAGIVGCMGDGAPDELHEAGNAAIAAEGGWGIPFIKPWDGEELEAKIVKAASTGARVLGMDLDAAGLIALARMGRPVSPKSRQELSRIVERVHREGMKFLLKGLMTPEDALAAEGAGCDGIVVSNHGGRVLDHTPGTLDVLPAIAAQVRGRMAVLMDGGIRNGGDVLKALALGADAVLVGRPYAIAAIGGGAEGVAAQTECFRNELVQVMLLTGCASVREAGRHLIRTGKA</sequence>
<feature type="binding site" evidence="7">
    <location>
        <begin position="291"/>
        <end position="292"/>
    </location>
    <ligand>
        <name>FMN</name>
        <dbReference type="ChEBI" id="CHEBI:58210"/>
    </ligand>
</feature>
<dbReference type="PROSITE" id="PS51349">
    <property type="entry name" value="FMN_HYDROXY_ACID_DH_2"/>
    <property type="match status" value="1"/>
</dbReference>
<reference evidence="9" key="2">
    <citation type="submission" date="2021-04" db="EMBL/GenBank/DDBJ databases">
        <authorList>
            <person name="Gilroy R."/>
        </authorList>
    </citation>
    <scope>NUCLEOTIDE SEQUENCE</scope>
    <source>
        <strain evidence="9">ChiSxjej5B17-1746</strain>
    </source>
</reference>
<feature type="binding site" evidence="7">
    <location>
        <position position="240"/>
    </location>
    <ligand>
        <name>glyoxylate</name>
        <dbReference type="ChEBI" id="CHEBI:36655"/>
    </ligand>
</feature>
<feature type="binding site" evidence="7">
    <location>
        <begin position="85"/>
        <end position="87"/>
    </location>
    <ligand>
        <name>FMN</name>
        <dbReference type="ChEBI" id="CHEBI:58210"/>
    </ligand>
</feature>
<feature type="binding site" evidence="7">
    <location>
        <begin position="268"/>
        <end position="272"/>
    </location>
    <ligand>
        <name>FMN</name>
        <dbReference type="ChEBI" id="CHEBI:58210"/>
    </ligand>
</feature>
<protein>
    <submittedName>
        <fullName evidence="9">Alpha-hydroxy-acid oxidizing protein</fullName>
    </submittedName>
</protein>
<feature type="binding site" evidence="7">
    <location>
        <position position="237"/>
    </location>
    <ligand>
        <name>glyoxylate</name>
        <dbReference type="ChEBI" id="CHEBI:36655"/>
    </ligand>
</feature>
<accession>A0A9D1R088</accession>
<dbReference type="InterPro" id="IPR012133">
    <property type="entry name" value="Alpha-hydoxy_acid_DH_FMN"/>
</dbReference>